<reference evidence="1 2" key="1">
    <citation type="journal article" date="2019" name="Syst. Appl. Microbiol.">
        <title>Microvirga tunisiensis sp. nov., a root nodule symbiotic bacterium isolated from Lupinus micranthus and L. luteus grown in Northern Tunisia.</title>
        <authorList>
            <person name="Msaddak A."/>
            <person name="Rejili M."/>
            <person name="Duran D."/>
            <person name="Mars M."/>
            <person name="Palacios J.M."/>
            <person name="Ruiz-Argueso T."/>
            <person name="Rey L."/>
            <person name="Imperial J."/>
        </authorList>
    </citation>
    <scope>NUCLEOTIDE SEQUENCE [LARGE SCALE GENOMIC DNA]</scope>
    <source>
        <strain evidence="1 2">Lmie10</strain>
    </source>
</reference>
<comment type="caution">
    <text evidence="1">The sequence shown here is derived from an EMBL/GenBank/DDBJ whole genome shotgun (WGS) entry which is preliminary data.</text>
</comment>
<dbReference type="EMBL" id="VOSK01000092">
    <property type="protein sequence ID" value="MPR27501.1"/>
    <property type="molecule type" value="Genomic_DNA"/>
</dbReference>
<dbReference type="RefSeq" id="WP_152713822.1">
    <property type="nucleotide sequence ID" value="NZ_VOSJ01000092.1"/>
</dbReference>
<name>A0A5N7MKB6_9HYPH</name>
<gene>
    <name evidence="1" type="ORF">FS320_20525</name>
</gene>
<organism evidence="1 2">
    <name type="scientific">Microvirga tunisiensis</name>
    <dbReference type="NCBI Taxonomy" id="2108360"/>
    <lineage>
        <taxon>Bacteria</taxon>
        <taxon>Pseudomonadati</taxon>
        <taxon>Pseudomonadota</taxon>
        <taxon>Alphaproteobacteria</taxon>
        <taxon>Hyphomicrobiales</taxon>
        <taxon>Methylobacteriaceae</taxon>
        <taxon>Microvirga</taxon>
    </lineage>
</organism>
<evidence type="ECO:0000313" key="1">
    <source>
        <dbReference type="EMBL" id="MPR27501.1"/>
    </source>
</evidence>
<accession>A0A5N7MKB6</accession>
<evidence type="ECO:0000313" key="2">
    <source>
        <dbReference type="Proteomes" id="UP000403266"/>
    </source>
</evidence>
<dbReference type="AlphaFoldDB" id="A0A5N7MKB6"/>
<keyword evidence="2" id="KW-1185">Reference proteome</keyword>
<dbReference type="OrthoDB" id="8018629at2"/>
<dbReference type="Proteomes" id="UP000403266">
    <property type="component" value="Unassembled WGS sequence"/>
</dbReference>
<proteinExistence type="predicted"/>
<protein>
    <submittedName>
        <fullName evidence="1">Uncharacterized protein</fullName>
    </submittedName>
</protein>
<sequence>MTDSALPGSPVIPLVRLVNGKAHLKNWYIEIQANCPELIDRFKRRCYLMPKSVHWFHQGNSEHWQMFEFWTDDQSAILDACLAVTSDLSLELQV</sequence>